<reference evidence="2 3" key="1">
    <citation type="submission" date="2016-10" db="EMBL/GenBank/DDBJ databases">
        <authorList>
            <person name="de Groot N.N."/>
        </authorList>
    </citation>
    <scope>NUCLEOTIDE SEQUENCE [LARGE SCALE GENOMIC DNA]</scope>
    <source>
        <strain evidence="2 3">DSM 23995</strain>
    </source>
</reference>
<keyword evidence="1" id="KW-1133">Transmembrane helix</keyword>
<dbReference type="EMBL" id="FONT01000001">
    <property type="protein sequence ID" value="SFE26437.1"/>
    <property type="molecule type" value="Genomic_DNA"/>
</dbReference>
<accession>A0A1I1Z443</accession>
<protein>
    <submittedName>
        <fullName evidence="2">Sporulation protein YhaL</fullName>
    </submittedName>
</protein>
<keyword evidence="1" id="KW-0472">Membrane</keyword>
<dbReference type="OrthoDB" id="2454520at2"/>
<evidence type="ECO:0000313" key="2">
    <source>
        <dbReference type="EMBL" id="SFE26437.1"/>
    </source>
</evidence>
<dbReference type="Proteomes" id="UP000199516">
    <property type="component" value="Unassembled WGS sequence"/>
</dbReference>
<dbReference type="AlphaFoldDB" id="A0A1I1Z443"/>
<keyword evidence="1" id="KW-0812">Transmembrane</keyword>
<name>A0A1I1Z443_9BACI</name>
<dbReference type="RefSeq" id="WP_091655939.1">
    <property type="nucleotide sequence ID" value="NZ_FONT01000001.1"/>
</dbReference>
<feature type="transmembrane region" description="Helical" evidence="1">
    <location>
        <begin position="33"/>
        <end position="51"/>
    </location>
</feature>
<gene>
    <name evidence="2" type="ORF">SAMN05192532_10126</name>
</gene>
<proteinExistence type="predicted"/>
<organism evidence="2 3">
    <name type="scientific">Alteribacillus iranensis</name>
    <dbReference type="NCBI Taxonomy" id="930128"/>
    <lineage>
        <taxon>Bacteria</taxon>
        <taxon>Bacillati</taxon>
        <taxon>Bacillota</taxon>
        <taxon>Bacilli</taxon>
        <taxon>Bacillales</taxon>
        <taxon>Bacillaceae</taxon>
        <taxon>Alteribacillus</taxon>
    </lineage>
</organism>
<evidence type="ECO:0000313" key="3">
    <source>
        <dbReference type="Proteomes" id="UP000199516"/>
    </source>
</evidence>
<keyword evidence="3" id="KW-1185">Reference proteome</keyword>
<dbReference type="InterPro" id="IPR025428">
    <property type="entry name" value="Spore_YhaL"/>
</dbReference>
<evidence type="ECO:0000256" key="1">
    <source>
        <dbReference type="SAM" id="Phobius"/>
    </source>
</evidence>
<dbReference type="STRING" id="930128.SAMN05192532_10126"/>
<sequence length="93" mass="11122">MNNRSKKLLMTLVVLFFGLVVWQRFMETSPVQAPAWVLLAVLGIIFSGYMWRQTSKSEKKEEENWIEQEGRIFIRRMEAERKRREEERGRASS</sequence>
<dbReference type="Pfam" id="PF14147">
    <property type="entry name" value="Spore_YhaL"/>
    <property type="match status" value="1"/>
</dbReference>